<evidence type="ECO:0000313" key="3">
    <source>
        <dbReference type="Proteomes" id="UP000269721"/>
    </source>
</evidence>
<dbReference type="AlphaFoldDB" id="A0A4V1IPN8"/>
<proteinExistence type="predicted"/>
<reference evidence="3" key="1">
    <citation type="journal article" date="2018" name="Nat. Microbiol.">
        <title>Leveraging single-cell genomics to expand the fungal tree of life.</title>
        <authorList>
            <person name="Ahrendt S.R."/>
            <person name="Quandt C.A."/>
            <person name="Ciobanu D."/>
            <person name="Clum A."/>
            <person name="Salamov A."/>
            <person name="Andreopoulos B."/>
            <person name="Cheng J.F."/>
            <person name="Woyke T."/>
            <person name="Pelin A."/>
            <person name="Henrissat B."/>
            <person name="Reynolds N.K."/>
            <person name="Benny G.L."/>
            <person name="Smith M.E."/>
            <person name="James T.Y."/>
            <person name="Grigoriev I.V."/>
        </authorList>
    </citation>
    <scope>NUCLEOTIDE SEQUENCE [LARGE SCALE GENOMIC DNA]</scope>
</reference>
<sequence length="403" mass="44639">MLGAIARFVPLARCNGRWAIGTSSFDMPLADDCQVEARVYGMTRLREEWGGSVEKGEADKSQGEKSWGGTRSFFVAVNLFTSFSPTVKDRHGHIKCRGPTVSLDPSEGMAWRGNGKERLSENRRWNDQVSPSLYSLPGFFITQQAEKNTFLSPISTDVRLCSGTHLKAAKHRLSLHRRDFRGGSLIRRTAASQLREPFPPACSVPNDAVASKATRGPSSQSVTRPDVSSVSVSKVKTEAPAAHAFRTNDTALLRCTCPFRTTPRHSRRFDEEKRSYHEDLPKLGARRRTARQFFSNISEFGTLENLVSFEKGRTNVHDQASAPEAIVAQTPAAHAFWTENFGDELKVCTTTSHAALARSGRKHDHICLQGKVMTPKILRALVLRLGLLANTSRLRQGRNLPGP</sequence>
<name>A0A4V1IPN8_9FUNG</name>
<keyword evidence="3" id="KW-1185">Reference proteome</keyword>
<feature type="non-terminal residue" evidence="2">
    <location>
        <position position="403"/>
    </location>
</feature>
<evidence type="ECO:0000256" key="1">
    <source>
        <dbReference type="SAM" id="MobiDB-lite"/>
    </source>
</evidence>
<evidence type="ECO:0000313" key="2">
    <source>
        <dbReference type="EMBL" id="RKO83707.1"/>
    </source>
</evidence>
<protein>
    <submittedName>
        <fullName evidence="2">Uncharacterized protein</fullName>
    </submittedName>
</protein>
<organism evidence="2 3">
    <name type="scientific">Blyttiomyces helicus</name>
    <dbReference type="NCBI Taxonomy" id="388810"/>
    <lineage>
        <taxon>Eukaryota</taxon>
        <taxon>Fungi</taxon>
        <taxon>Fungi incertae sedis</taxon>
        <taxon>Chytridiomycota</taxon>
        <taxon>Chytridiomycota incertae sedis</taxon>
        <taxon>Chytridiomycetes</taxon>
        <taxon>Chytridiomycetes incertae sedis</taxon>
        <taxon>Blyttiomyces</taxon>
    </lineage>
</organism>
<dbReference type="Proteomes" id="UP000269721">
    <property type="component" value="Unassembled WGS sequence"/>
</dbReference>
<dbReference type="EMBL" id="ML000927">
    <property type="protein sequence ID" value="RKO83707.1"/>
    <property type="molecule type" value="Genomic_DNA"/>
</dbReference>
<feature type="region of interest" description="Disordered" evidence="1">
    <location>
        <begin position="196"/>
        <end position="229"/>
    </location>
</feature>
<accession>A0A4V1IPN8</accession>
<gene>
    <name evidence="2" type="ORF">BDK51DRAFT_26844</name>
</gene>